<gene>
    <name evidence="1" type="ORF">C1N32_21565</name>
</gene>
<reference evidence="1 2" key="1">
    <citation type="submission" date="2018-01" db="EMBL/GenBank/DDBJ databases">
        <title>Draft genome sequences of six Vibrio diazotrophicus strains isolated from deep-sea sediments of the Baltic Sea.</title>
        <authorList>
            <person name="Castillo D."/>
            <person name="Vandieken V."/>
            <person name="Chiang O."/>
            <person name="Middelboe M."/>
        </authorList>
    </citation>
    <scope>NUCLEOTIDE SEQUENCE [LARGE SCALE GENOMIC DNA]</scope>
    <source>
        <strain evidence="1 2">60.27F</strain>
    </source>
</reference>
<name>A0A2J8HPT6_VIBDI</name>
<accession>A0A2J8HPT6</accession>
<protein>
    <submittedName>
        <fullName evidence="1">Uncharacterized protein</fullName>
    </submittedName>
</protein>
<comment type="caution">
    <text evidence="1">The sequence shown here is derived from an EMBL/GenBank/DDBJ whole genome shotgun (WGS) entry which is preliminary data.</text>
</comment>
<sequence>MVVMPLLMLAKLYYPDYAKKNSNEDLKVQFQELLLDDSDSNATVRSVSVYENVISLEVNIHNVLLNDSNKSRFAQNSHRIFPEKICSSVGLREYLQSGKWISIDVIANSDKAVTNIRITNENCT</sequence>
<organism evidence="1 2">
    <name type="scientific">Vibrio diazotrophicus</name>
    <dbReference type="NCBI Taxonomy" id="685"/>
    <lineage>
        <taxon>Bacteria</taxon>
        <taxon>Pseudomonadati</taxon>
        <taxon>Pseudomonadota</taxon>
        <taxon>Gammaproteobacteria</taxon>
        <taxon>Vibrionales</taxon>
        <taxon>Vibrionaceae</taxon>
        <taxon>Vibrio</taxon>
    </lineage>
</organism>
<dbReference type="AlphaFoldDB" id="A0A2J8HPT6"/>
<evidence type="ECO:0000313" key="2">
    <source>
        <dbReference type="Proteomes" id="UP000236449"/>
    </source>
</evidence>
<proteinExistence type="predicted"/>
<dbReference type="OrthoDB" id="5906283at2"/>
<dbReference type="Proteomes" id="UP000236449">
    <property type="component" value="Unassembled WGS sequence"/>
</dbReference>
<evidence type="ECO:0000313" key="1">
    <source>
        <dbReference type="EMBL" id="PNI00299.1"/>
    </source>
</evidence>
<dbReference type="EMBL" id="POSK01000037">
    <property type="protein sequence ID" value="PNI00299.1"/>
    <property type="molecule type" value="Genomic_DNA"/>
</dbReference>